<sequence length="61" mass="6968">MGPLLNHHFLQPHHSRLERFLLLLLRYPVATPVSGYLLSQQLQALSSLCLLLAYPCTTLLR</sequence>
<name>A0A0D2ZTC7_BRAOL</name>
<proteinExistence type="predicted"/>
<dbReference type="EnsemblPlants" id="Bo01059s010.1">
    <property type="protein sequence ID" value="Bo01059s010.1"/>
    <property type="gene ID" value="Bo01059s010"/>
</dbReference>
<dbReference type="AlphaFoldDB" id="A0A0D2ZTC7"/>
<evidence type="ECO:0000313" key="2">
    <source>
        <dbReference type="Proteomes" id="UP000032141"/>
    </source>
</evidence>
<dbReference type="HOGENOM" id="CLU_2925835_0_0_1"/>
<dbReference type="Gramene" id="Bo01059s010.1">
    <property type="protein sequence ID" value="Bo01059s010.1"/>
    <property type="gene ID" value="Bo01059s010"/>
</dbReference>
<keyword evidence="2" id="KW-1185">Reference proteome</keyword>
<reference evidence="1" key="2">
    <citation type="submission" date="2015-06" db="UniProtKB">
        <authorList>
            <consortium name="EnsemblPlants"/>
        </authorList>
    </citation>
    <scope>IDENTIFICATION</scope>
</reference>
<organism evidence="1 2">
    <name type="scientific">Brassica oleracea var. oleracea</name>
    <dbReference type="NCBI Taxonomy" id="109376"/>
    <lineage>
        <taxon>Eukaryota</taxon>
        <taxon>Viridiplantae</taxon>
        <taxon>Streptophyta</taxon>
        <taxon>Embryophyta</taxon>
        <taxon>Tracheophyta</taxon>
        <taxon>Spermatophyta</taxon>
        <taxon>Magnoliopsida</taxon>
        <taxon>eudicotyledons</taxon>
        <taxon>Gunneridae</taxon>
        <taxon>Pentapetalae</taxon>
        <taxon>rosids</taxon>
        <taxon>malvids</taxon>
        <taxon>Brassicales</taxon>
        <taxon>Brassicaceae</taxon>
        <taxon>Brassiceae</taxon>
        <taxon>Brassica</taxon>
    </lineage>
</organism>
<reference evidence="1" key="1">
    <citation type="journal article" date="2014" name="Genome Biol.">
        <title>Transcriptome and methylome profiling reveals relics of genome dominance in the mesopolyploid Brassica oleracea.</title>
        <authorList>
            <person name="Parkin I.A."/>
            <person name="Koh C."/>
            <person name="Tang H."/>
            <person name="Robinson S.J."/>
            <person name="Kagale S."/>
            <person name="Clarke W.E."/>
            <person name="Town C.D."/>
            <person name="Nixon J."/>
            <person name="Krishnakumar V."/>
            <person name="Bidwell S.L."/>
            <person name="Denoeud F."/>
            <person name="Belcram H."/>
            <person name="Links M.G."/>
            <person name="Just J."/>
            <person name="Clarke C."/>
            <person name="Bender T."/>
            <person name="Huebert T."/>
            <person name="Mason A.S."/>
            <person name="Pires J.C."/>
            <person name="Barker G."/>
            <person name="Moore J."/>
            <person name="Walley P.G."/>
            <person name="Manoli S."/>
            <person name="Batley J."/>
            <person name="Edwards D."/>
            <person name="Nelson M.N."/>
            <person name="Wang X."/>
            <person name="Paterson A.H."/>
            <person name="King G."/>
            <person name="Bancroft I."/>
            <person name="Chalhoub B."/>
            <person name="Sharpe A.G."/>
        </authorList>
    </citation>
    <scope>NUCLEOTIDE SEQUENCE [LARGE SCALE GENOMIC DNA]</scope>
    <source>
        <strain evidence="1">cv. TO1000</strain>
    </source>
</reference>
<protein>
    <submittedName>
        <fullName evidence="1">Uncharacterized protein</fullName>
    </submittedName>
</protein>
<evidence type="ECO:0000313" key="1">
    <source>
        <dbReference type="EnsemblPlants" id="Bo01059s010.1"/>
    </source>
</evidence>
<dbReference type="Proteomes" id="UP000032141">
    <property type="component" value="Unassembled WGS sequence"/>
</dbReference>
<accession>A0A0D2ZTC7</accession>